<keyword evidence="1" id="KW-0229">DNA integration</keyword>
<dbReference type="GO" id="GO:0015074">
    <property type="term" value="P:DNA integration"/>
    <property type="evidence" value="ECO:0007669"/>
    <property type="project" value="UniProtKB-KW"/>
</dbReference>
<dbReference type="Pfam" id="PF00239">
    <property type="entry name" value="Resolvase"/>
    <property type="match status" value="1"/>
</dbReference>
<protein>
    <submittedName>
        <fullName evidence="8">Recombinase family protein</fullName>
    </submittedName>
</protein>
<evidence type="ECO:0000256" key="3">
    <source>
        <dbReference type="ARBA" id="ARBA00023172"/>
    </source>
</evidence>
<organism evidence="8 9">
    <name type="scientific">Vallitalea guaymasensis</name>
    <dbReference type="NCBI Taxonomy" id="1185412"/>
    <lineage>
        <taxon>Bacteria</taxon>
        <taxon>Bacillati</taxon>
        <taxon>Bacillota</taxon>
        <taxon>Clostridia</taxon>
        <taxon>Lachnospirales</taxon>
        <taxon>Vallitaleaceae</taxon>
        <taxon>Vallitalea</taxon>
    </lineage>
</organism>
<evidence type="ECO:0000259" key="6">
    <source>
        <dbReference type="PROSITE" id="PS51736"/>
    </source>
</evidence>
<sequence length="487" mass="56627">MQRAALYIRVSTDEQTEYSPSAQKTALLEYANKNNYLVQDEHIFIDEGISGRIAEKRPGFMRMIGLAKSTPHPFDAILIHKFDRFARNREDSVVYKSLLRKECGIKVISITEHIEDDKFAIILESMLEAMAEYYSLNLSDEVKKGMIEKAKRGEHSGTCPIGYKLDKASKTLLIDNKYSNMIRLIFNNYTNDNKSLYEIAKNLNLLGYRTKKKKLFSKRSIEYIIKNPVYCGYNRWNYRKGGNNIPNSAEQWIIEKAHHEPIIEKELWDRAQLKFNKNKAISSTHSRPINEKKHWLSSLLRCSSCGSTMSSNKVKGKYINFRCSKYFEGSCNTPNYISGRKIENYVLKKLEKNLDNFRDIDISKKDSSTSFKSEDITLLQQQLKRISKKYELANKSYLEEIDTLKEYEANKRNIDNEKNGLIEKLEKLKIEELQNKNDSIMHISSPTDLLYLDNSSIVTKHKIAKSFIKQIVFNSKDNTIIIDLYLD</sequence>
<proteinExistence type="predicted"/>
<dbReference type="CDD" id="cd00338">
    <property type="entry name" value="Ser_Recombinase"/>
    <property type="match status" value="1"/>
</dbReference>
<dbReference type="PROSITE" id="PS51737">
    <property type="entry name" value="RECOMBINASE_DNA_BIND"/>
    <property type="match status" value="1"/>
</dbReference>
<dbReference type="Pfam" id="PF13408">
    <property type="entry name" value="Zn_ribbon_recom"/>
    <property type="match status" value="1"/>
</dbReference>
<feature type="domain" description="Recombinase" evidence="7">
    <location>
        <begin position="160"/>
        <end position="281"/>
    </location>
</feature>
<dbReference type="PANTHER" id="PTHR30461:SF23">
    <property type="entry name" value="DNA RECOMBINASE-RELATED"/>
    <property type="match status" value="1"/>
</dbReference>
<dbReference type="PANTHER" id="PTHR30461">
    <property type="entry name" value="DNA-INVERTASE FROM LAMBDOID PROPHAGE"/>
    <property type="match status" value="1"/>
</dbReference>
<dbReference type="GO" id="GO:0000150">
    <property type="term" value="F:DNA strand exchange activity"/>
    <property type="evidence" value="ECO:0007669"/>
    <property type="project" value="InterPro"/>
</dbReference>
<dbReference type="RefSeq" id="WP_212691306.1">
    <property type="nucleotide sequence ID" value="NZ_CP058561.1"/>
</dbReference>
<evidence type="ECO:0000313" key="9">
    <source>
        <dbReference type="Proteomes" id="UP000677305"/>
    </source>
</evidence>
<dbReference type="InterPro" id="IPR036162">
    <property type="entry name" value="Resolvase-like_N_sf"/>
</dbReference>
<keyword evidence="9" id="KW-1185">Reference proteome</keyword>
<gene>
    <name evidence="8" type="ORF">HYG85_20855</name>
</gene>
<dbReference type="GO" id="GO:0003677">
    <property type="term" value="F:DNA binding"/>
    <property type="evidence" value="ECO:0007669"/>
    <property type="project" value="UniProtKB-KW"/>
</dbReference>
<evidence type="ECO:0000256" key="1">
    <source>
        <dbReference type="ARBA" id="ARBA00022908"/>
    </source>
</evidence>
<evidence type="ECO:0000256" key="4">
    <source>
        <dbReference type="PROSITE-ProRule" id="PRU10137"/>
    </source>
</evidence>
<dbReference type="InterPro" id="IPR011109">
    <property type="entry name" value="DNA_bind_recombinase_dom"/>
</dbReference>
<dbReference type="InterPro" id="IPR006118">
    <property type="entry name" value="Recombinase_CS"/>
</dbReference>
<dbReference type="KEGG" id="vgu:HYG85_20855"/>
<feature type="active site" description="O-(5'-phospho-DNA)-serine intermediate" evidence="4">
    <location>
        <position position="11"/>
    </location>
</feature>
<keyword evidence="3" id="KW-0233">DNA recombination</keyword>
<feature type="coiled-coil region" evidence="5">
    <location>
        <begin position="376"/>
        <end position="431"/>
    </location>
</feature>
<feature type="domain" description="Resolvase/invertase-type recombinase catalytic" evidence="6">
    <location>
        <begin position="3"/>
        <end position="153"/>
    </location>
</feature>
<dbReference type="AlphaFoldDB" id="A0A8J8SE67"/>
<dbReference type="Gene3D" id="3.90.1750.20">
    <property type="entry name" value="Putative Large Serine Recombinase, Chain B, Domain 2"/>
    <property type="match status" value="1"/>
</dbReference>
<dbReference type="Proteomes" id="UP000677305">
    <property type="component" value="Chromosome"/>
</dbReference>
<keyword evidence="5" id="KW-0175">Coiled coil</keyword>
<keyword evidence="2" id="KW-0238">DNA-binding</keyword>
<dbReference type="Gene3D" id="3.40.50.1390">
    <property type="entry name" value="Resolvase, N-terminal catalytic domain"/>
    <property type="match status" value="1"/>
</dbReference>
<dbReference type="InterPro" id="IPR038109">
    <property type="entry name" value="DNA_bind_recomb_sf"/>
</dbReference>
<evidence type="ECO:0000256" key="5">
    <source>
        <dbReference type="SAM" id="Coils"/>
    </source>
</evidence>
<dbReference type="Pfam" id="PF07508">
    <property type="entry name" value="Recombinase"/>
    <property type="match status" value="1"/>
</dbReference>
<name>A0A8J8SE67_9FIRM</name>
<dbReference type="SUPFAM" id="SSF53041">
    <property type="entry name" value="Resolvase-like"/>
    <property type="match status" value="1"/>
</dbReference>
<dbReference type="SMART" id="SM00857">
    <property type="entry name" value="Resolvase"/>
    <property type="match status" value="1"/>
</dbReference>
<evidence type="ECO:0000259" key="7">
    <source>
        <dbReference type="PROSITE" id="PS51737"/>
    </source>
</evidence>
<accession>A0A8J8SE67</accession>
<dbReference type="InterPro" id="IPR050639">
    <property type="entry name" value="SSR_resolvase"/>
</dbReference>
<dbReference type="EMBL" id="CP058561">
    <property type="protein sequence ID" value="QUH31240.1"/>
    <property type="molecule type" value="Genomic_DNA"/>
</dbReference>
<dbReference type="InterPro" id="IPR006119">
    <property type="entry name" value="Resolv_N"/>
</dbReference>
<dbReference type="PROSITE" id="PS00397">
    <property type="entry name" value="RECOMBINASES_1"/>
    <property type="match status" value="1"/>
</dbReference>
<reference evidence="8 9" key="1">
    <citation type="submission" date="2020-07" db="EMBL/GenBank/DDBJ databases">
        <title>Vallitalea guaymasensis genome.</title>
        <authorList>
            <person name="Postec A."/>
        </authorList>
    </citation>
    <scope>NUCLEOTIDE SEQUENCE [LARGE SCALE GENOMIC DNA]</scope>
    <source>
        <strain evidence="8 9">Ra1766G1</strain>
    </source>
</reference>
<evidence type="ECO:0000313" key="8">
    <source>
        <dbReference type="EMBL" id="QUH31240.1"/>
    </source>
</evidence>
<dbReference type="InterPro" id="IPR025827">
    <property type="entry name" value="Zn_ribbon_recom_dom"/>
</dbReference>
<evidence type="ECO:0000256" key="2">
    <source>
        <dbReference type="ARBA" id="ARBA00023125"/>
    </source>
</evidence>
<dbReference type="PROSITE" id="PS51736">
    <property type="entry name" value="RECOMBINASES_3"/>
    <property type="match status" value="1"/>
</dbReference>